<dbReference type="AlphaFoldDB" id="A0A9P8NVW0"/>
<gene>
    <name evidence="2" type="ORF">OGATHE_005170</name>
</gene>
<comment type="caution">
    <text evidence="2">The sequence shown here is derived from an EMBL/GenBank/DDBJ whole genome shotgun (WGS) entry which is preliminary data.</text>
</comment>
<keyword evidence="1" id="KW-0812">Transmembrane</keyword>
<dbReference type="InterPro" id="IPR021848">
    <property type="entry name" value="HODM_asu-like"/>
</dbReference>
<dbReference type="EMBL" id="JAEUBD010001468">
    <property type="protein sequence ID" value="KAH3660838.1"/>
    <property type="molecule type" value="Genomic_DNA"/>
</dbReference>
<dbReference type="Proteomes" id="UP000788993">
    <property type="component" value="Unassembled WGS sequence"/>
</dbReference>
<keyword evidence="3" id="KW-1185">Reference proteome</keyword>
<proteinExistence type="predicted"/>
<name>A0A9P8NVW0_9ASCO</name>
<evidence type="ECO:0000256" key="1">
    <source>
        <dbReference type="SAM" id="Phobius"/>
    </source>
</evidence>
<feature type="transmembrane region" description="Helical" evidence="1">
    <location>
        <begin position="15"/>
        <end position="35"/>
    </location>
</feature>
<evidence type="ECO:0000313" key="3">
    <source>
        <dbReference type="Proteomes" id="UP000788993"/>
    </source>
</evidence>
<reference evidence="2" key="1">
    <citation type="journal article" date="2021" name="Open Biol.">
        <title>Shared evolutionary footprints suggest mitochondrial oxidative damage underlies multiple complex I losses in fungi.</title>
        <authorList>
            <person name="Schikora-Tamarit M.A."/>
            <person name="Marcet-Houben M."/>
            <person name="Nosek J."/>
            <person name="Gabaldon T."/>
        </authorList>
    </citation>
    <scope>NUCLEOTIDE SEQUENCE</scope>
    <source>
        <strain evidence="2">NCAIM Y.01608</strain>
    </source>
</reference>
<dbReference type="OrthoDB" id="5043642at2759"/>
<evidence type="ECO:0000313" key="2">
    <source>
        <dbReference type="EMBL" id="KAH3660838.1"/>
    </source>
</evidence>
<protein>
    <submittedName>
        <fullName evidence="2">Uncharacterized protein</fullName>
    </submittedName>
</protein>
<accession>A0A9P8NVW0</accession>
<keyword evidence="1" id="KW-0472">Membrane</keyword>
<keyword evidence="1" id="KW-1133">Transmembrane helix</keyword>
<organism evidence="2 3">
    <name type="scientific">Ogataea polymorpha</name>
    <dbReference type="NCBI Taxonomy" id="460523"/>
    <lineage>
        <taxon>Eukaryota</taxon>
        <taxon>Fungi</taxon>
        <taxon>Dikarya</taxon>
        <taxon>Ascomycota</taxon>
        <taxon>Saccharomycotina</taxon>
        <taxon>Pichiomycetes</taxon>
        <taxon>Pichiales</taxon>
        <taxon>Pichiaceae</taxon>
        <taxon>Ogataea</taxon>
    </lineage>
</organism>
<dbReference type="Pfam" id="PF11927">
    <property type="entry name" value="HODM_asu-like"/>
    <property type="match status" value="1"/>
</dbReference>
<reference evidence="2" key="2">
    <citation type="submission" date="2021-01" db="EMBL/GenBank/DDBJ databases">
        <authorList>
            <person name="Schikora-Tamarit M.A."/>
        </authorList>
    </citation>
    <scope>NUCLEOTIDE SEQUENCE</scope>
    <source>
        <strain evidence="2">NCAIM Y.01608</strain>
    </source>
</reference>
<sequence length="413" mass="47376">MELILSQIPDVFRPYSLPVLLVAVSLILSASAIQLKLLPRPLRSLDGGKVKQSATSKLSVKDALPEVTIEPVDPNFDWEKEEPAPYRPFKNAPYRINMAIQKADPQNIIVIENTYLKSTKLREKIMNERADISMACHPSAEDALKELYCTVTDFLMKKYPMYFFTKDNGTTFYNKIKDESFPLDPTSEDRLEVLKFLGRTIEEDFIILLKNGDEGEFQNEYVWRAGISCYPNGFVPGEKFNKPLTAIHGPVPQYLERLKVSMNKFFERLRVNEFLVRYNWSMQAHTNIFAPSMNHGTRTSSSVQPLSPEDLDFNKVFMRVEKQCFTRLPRTKADIMFIRTYTTPLTKIKAENRAEDFCGAIDGLSDDFAIYKNKILWGDAVKAYLKGESSGLTEEVYDFDIFEAQLNGPLMKK</sequence>